<feature type="domain" description="Arb2" evidence="5">
    <location>
        <begin position="208"/>
        <end position="507"/>
    </location>
</feature>
<keyword evidence="7" id="KW-1185">Reference proteome</keyword>
<dbReference type="InterPro" id="IPR048263">
    <property type="entry name" value="Arb2"/>
</dbReference>
<evidence type="ECO:0000313" key="6">
    <source>
        <dbReference type="EMBL" id="CRG85687.1"/>
    </source>
</evidence>
<dbReference type="Proteomes" id="UP000054383">
    <property type="component" value="Unassembled WGS sequence"/>
</dbReference>
<dbReference type="FunFam" id="1.10.287.1480:FF:000001">
    <property type="entry name" value="30S ribosomal protein S14"/>
    <property type="match status" value="1"/>
</dbReference>
<comment type="similarity">
    <text evidence="1">Belongs to the universal ribosomal protein uS14 family.</text>
</comment>
<dbReference type="SUPFAM" id="SSF57716">
    <property type="entry name" value="Glucocorticoid receptor-like (DNA-binding domain)"/>
    <property type="match status" value="1"/>
</dbReference>
<dbReference type="GO" id="GO:0031048">
    <property type="term" value="P:regulatory ncRNA-mediated heterochromatin formation"/>
    <property type="evidence" value="ECO:0007669"/>
    <property type="project" value="TreeGrafter"/>
</dbReference>
<evidence type="ECO:0000313" key="7">
    <source>
        <dbReference type="Proteomes" id="UP000054383"/>
    </source>
</evidence>
<dbReference type="Pfam" id="PF00253">
    <property type="entry name" value="Ribosomal_S14"/>
    <property type="match status" value="1"/>
</dbReference>
<dbReference type="InterPro" id="IPR001209">
    <property type="entry name" value="Ribosomal_uS14"/>
</dbReference>
<name>A0A0U1LR24_TALIS</name>
<dbReference type="OrthoDB" id="421951at2759"/>
<reference evidence="6 7" key="1">
    <citation type="submission" date="2015-04" db="EMBL/GenBank/DDBJ databases">
        <authorList>
            <person name="Syromyatnikov M.Y."/>
            <person name="Popov V.N."/>
        </authorList>
    </citation>
    <scope>NUCLEOTIDE SEQUENCE [LARGE SCALE GENOMIC DNA]</scope>
    <source>
        <strain evidence="6">WF-38-12</strain>
    </source>
</reference>
<evidence type="ECO:0000256" key="2">
    <source>
        <dbReference type="ARBA" id="ARBA00022980"/>
    </source>
</evidence>
<feature type="region of interest" description="Disordered" evidence="4">
    <location>
        <begin position="570"/>
        <end position="589"/>
    </location>
</feature>
<gene>
    <name evidence="6" type="ORF">PISL3812_02716</name>
</gene>
<evidence type="ECO:0000256" key="3">
    <source>
        <dbReference type="ARBA" id="ARBA00023274"/>
    </source>
</evidence>
<dbReference type="GO" id="GO:1990904">
    <property type="term" value="C:ribonucleoprotein complex"/>
    <property type="evidence" value="ECO:0007669"/>
    <property type="project" value="UniProtKB-KW"/>
</dbReference>
<dbReference type="OMA" id="HGCNCYS"/>
<dbReference type="GO" id="GO:0003735">
    <property type="term" value="F:structural constituent of ribosome"/>
    <property type="evidence" value="ECO:0007669"/>
    <property type="project" value="InterPro"/>
</dbReference>
<dbReference type="GO" id="GO:0005840">
    <property type="term" value="C:ribosome"/>
    <property type="evidence" value="ECO:0007669"/>
    <property type="project" value="UniProtKB-KW"/>
</dbReference>
<dbReference type="GO" id="GO:0005737">
    <property type="term" value="C:cytoplasm"/>
    <property type="evidence" value="ECO:0007669"/>
    <property type="project" value="UniProtKB-ARBA"/>
</dbReference>
<dbReference type="STRING" id="28573.A0A0U1LR24"/>
<protein>
    <recommendedName>
        <fullName evidence="5">Arb2 domain-containing protein</fullName>
    </recommendedName>
</protein>
<dbReference type="GO" id="GO:0006412">
    <property type="term" value="P:translation"/>
    <property type="evidence" value="ECO:0007669"/>
    <property type="project" value="InterPro"/>
</dbReference>
<evidence type="ECO:0000256" key="4">
    <source>
        <dbReference type="SAM" id="MobiDB-lite"/>
    </source>
</evidence>
<keyword evidence="2" id="KW-0689">Ribosomal protein</keyword>
<dbReference type="GO" id="GO:0005634">
    <property type="term" value="C:nucleus"/>
    <property type="evidence" value="ECO:0007669"/>
    <property type="project" value="TreeGrafter"/>
</dbReference>
<dbReference type="PANTHER" id="PTHR21357">
    <property type="entry name" value="FAM172 FAMILY PROTEIN HOMOLOG CG10038"/>
    <property type="match status" value="1"/>
</dbReference>
<dbReference type="EMBL" id="CVMT01000002">
    <property type="protein sequence ID" value="CRG85687.1"/>
    <property type="molecule type" value="Genomic_DNA"/>
</dbReference>
<evidence type="ECO:0000256" key="1">
    <source>
        <dbReference type="ARBA" id="ARBA00009083"/>
    </source>
</evidence>
<feature type="compositionally biased region" description="Acidic residues" evidence="4">
    <location>
        <begin position="578"/>
        <end position="589"/>
    </location>
</feature>
<dbReference type="InterPro" id="IPR053858">
    <property type="entry name" value="Arb2_dom"/>
</dbReference>
<accession>A0A0U1LR24</accession>
<organism evidence="6 7">
    <name type="scientific">Talaromyces islandicus</name>
    <name type="common">Penicillium islandicum</name>
    <dbReference type="NCBI Taxonomy" id="28573"/>
    <lineage>
        <taxon>Eukaryota</taxon>
        <taxon>Fungi</taxon>
        <taxon>Dikarya</taxon>
        <taxon>Ascomycota</taxon>
        <taxon>Pezizomycotina</taxon>
        <taxon>Eurotiomycetes</taxon>
        <taxon>Eurotiomycetidae</taxon>
        <taxon>Eurotiales</taxon>
        <taxon>Trichocomaceae</taxon>
        <taxon>Talaromyces</taxon>
        <taxon>Talaromyces sect. Islandici</taxon>
    </lineage>
</organism>
<dbReference type="PANTHER" id="PTHR21357:SF4">
    <property type="entry name" value="FAM172 FAMILY PROTEIN HOMOLOG CG10038"/>
    <property type="match status" value="1"/>
</dbReference>
<sequence length="589" mass="67304">MSHFRAKRLDLGGFINARVIRDHTKRKVFEQFEPERQALRYAIRNTSLPQRVRVQAQLQLSQMHAYTRPTQIKNRCVAGGIARSVFRDFKLARYQFREQALAGLLPGVRKASCVQNQADRWKYRVVPFVEAGVLRIRLRLLPRGRRLLTAAVSLSSFFSFNFYSYLRVFFESENLQRISHLFLSPVLSATETTMLVYRKKDLPKDPVFDPDLEKLGYFINDKDQIRQVANPELDFKFRFTNNERWNDVRLNAMNECIRRIVLDRLSALSMSTVRLPPGAQAGDRHVPVLCSSNLRQAKRIVVVFGGSSQDLGIWAYRSIGKESINSGSMVGFAKTVLQTDGDERSRSEESKDTALVIANAGQLYYHCGSGTAISHRTWFCLPQQSAVHPPLKWSLRNRIPQNANCEEHVKCVFEGILAARGQLVHEEAKIDVIAVSDGAQHATRYLTANWGKWKNYISAMCLADPIHNKSELVDETEIDMDVGLEKGTFARFLSTRCRAYILSPRPVEWPVPGTLQYGCNTFSSGEPVYSETSIVSCWKSMLQWLEKMHADPSYEEVELIIAEEQDDDGWEKWKQQAEEAESVVDEAHE</sequence>
<dbReference type="AlphaFoldDB" id="A0A0U1LR24"/>
<evidence type="ECO:0000259" key="5">
    <source>
        <dbReference type="Pfam" id="PF22749"/>
    </source>
</evidence>
<dbReference type="Gene3D" id="1.10.287.1480">
    <property type="match status" value="1"/>
</dbReference>
<proteinExistence type="inferred from homology"/>
<dbReference type="GO" id="GO:0035197">
    <property type="term" value="F:siRNA binding"/>
    <property type="evidence" value="ECO:0007669"/>
    <property type="project" value="TreeGrafter"/>
</dbReference>
<dbReference type="Pfam" id="PF22749">
    <property type="entry name" value="Arb2"/>
    <property type="match status" value="1"/>
</dbReference>
<keyword evidence="3" id="KW-0687">Ribonucleoprotein</keyword>